<dbReference type="AlphaFoldDB" id="A0A938WSK2"/>
<feature type="transmembrane region" description="Helical" evidence="1">
    <location>
        <begin position="100"/>
        <end position="122"/>
    </location>
</feature>
<dbReference type="RefSeq" id="WP_205103542.1">
    <property type="nucleotide sequence ID" value="NZ_JACJJG010000010.1"/>
</dbReference>
<evidence type="ECO:0000313" key="3">
    <source>
        <dbReference type="Proteomes" id="UP000706891"/>
    </source>
</evidence>
<feature type="transmembrane region" description="Helical" evidence="1">
    <location>
        <begin position="142"/>
        <end position="166"/>
    </location>
</feature>
<dbReference type="EMBL" id="JACJJG010000010">
    <property type="protein sequence ID" value="MBM6672981.1"/>
    <property type="molecule type" value="Genomic_DNA"/>
</dbReference>
<feature type="transmembrane region" description="Helical" evidence="1">
    <location>
        <begin position="7"/>
        <end position="29"/>
    </location>
</feature>
<reference evidence="2" key="1">
    <citation type="submission" date="2020-08" db="EMBL/GenBank/DDBJ databases">
        <authorList>
            <person name="Cejkova D."/>
            <person name="Kubasova T."/>
            <person name="Jahodarova E."/>
            <person name="Rychlik I."/>
        </authorList>
    </citation>
    <scope>NUCLEOTIDE SEQUENCE</scope>
    <source>
        <strain evidence="2">An824</strain>
    </source>
</reference>
<feature type="transmembrane region" description="Helical" evidence="1">
    <location>
        <begin position="178"/>
        <end position="205"/>
    </location>
</feature>
<keyword evidence="1" id="KW-1133">Transmembrane helix</keyword>
<sequence>MNLKRKVLPWSVIVLVVLQAALVLFSWIVASVWPYAELRSVLSGEGVRWYFGSFVDNMSCPLLVWLLLGFMAYGTYSHSGLKDALCSLWRGERLAYRCRHAVYTVAVVACVMVFVVVMLAFVPHAVLLGVSGGLFPSAFSSALVPIITFSITVLSIIYGMASGGLAHVGDIFRSLYSGVVMFAPFMPVYVLAVQLYYLVVFVFAVG</sequence>
<feature type="transmembrane region" description="Helical" evidence="1">
    <location>
        <begin position="49"/>
        <end position="73"/>
    </location>
</feature>
<keyword evidence="1" id="KW-0812">Transmembrane</keyword>
<dbReference type="Proteomes" id="UP000706891">
    <property type="component" value="Unassembled WGS sequence"/>
</dbReference>
<protein>
    <submittedName>
        <fullName evidence="2">ABC transporter substrate-binding protein</fullName>
    </submittedName>
</protein>
<name>A0A938WSK2_9BACT</name>
<gene>
    <name evidence="2" type="ORF">H6A34_03710</name>
</gene>
<evidence type="ECO:0000313" key="2">
    <source>
        <dbReference type="EMBL" id="MBM6672981.1"/>
    </source>
</evidence>
<keyword evidence="3" id="KW-1185">Reference proteome</keyword>
<keyword evidence="1" id="KW-0472">Membrane</keyword>
<proteinExistence type="predicted"/>
<evidence type="ECO:0000256" key="1">
    <source>
        <dbReference type="SAM" id="Phobius"/>
    </source>
</evidence>
<comment type="caution">
    <text evidence="2">The sequence shown here is derived from an EMBL/GenBank/DDBJ whole genome shotgun (WGS) entry which is preliminary data.</text>
</comment>
<accession>A0A938WSK2</accession>
<reference evidence="2" key="2">
    <citation type="journal article" date="2021" name="Sci. Rep.">
        <title>The distribution of antibiotic resistance genes in chicken gut microbiota commensals.</title>
        <authorList>
            <person name="Juricova H."/>
            <person name="Matiasovicova J."/>
            <person name="Kubasova T."/>
            <person name="Cejkova D."/>
            <person name="Rychlik I."/>
        </authorList>
    </citation>
    <scope>NUCLEOTIDE SEQUENCE</scope>
    <source>
        <strain evidence="2">An824</strain>
    </source>
</reference>
<organism evidence="2 3">
    <name type="scientific">Marseilla massiliensis</name>
    <dbReference type="NCBI Taxonomy" id="1841864"/>
    <lineage>
        <taxon>Bacteria</taxon>
        <taxon>Pseudomonadati</taxon>
        <taxon>Bacteroidota</taxon>
        <taxon>Bacteroidia</taxon>
        <taxon>Bacteroidales</taxon>
        <taxon>Prevotellaceae</taxon>
        <taxon>Marseilla</taxon>
    </lineage>
</organism>